<protein>
    <recommendedName>
        <fullName evidence="2">Chemotaxis methyl-accepting receptor HlyB-like 4HB MCP domain-containing protein</fullName>
    </recommendedName>
</protein>
<feature type="non-terminal residue" evidence="1">
    <location>
        <position position="113"/>
    </location>
</feature>
<organism evidence="1">
    <name type="scientific">Candidatus Tenderia electrophaga</name>
    <dbReference type="NCBI Taxonomy" id="1748243"/>
    <lineage>
        <taxon>Bacteria</taxon>
        <taxon>Pseudomonadati</taxon>
        <taxon>Pseudomonadota</taxon>
        <taxon>Gammaproteobacteria</taxon>
        <taxon>Candidatus Tenderiales</taxon>
        <taxon>Candidatus Tenderiaceae</taxon>
        <taxon>Candidatus Tenderia</taxon>
    </lineage>
</organism>
<gene>
    <name evidence="1" type="ORF">ENJ65_06710</name>
</gene>
<accession>A0A832J5A4</accession>
<name>A0A832J5A4_9GAMM</name>
<comment type="caution">
    <text evidence="1">The sequence shown here is derived from an EMBL/GenBank/DDBJ whole genome shotgun (WGS) entry which is preliminary data.</text>
</comment>
<evidence type="ECO:0008006" key="2">
    <source>
        <dbReference type="Google" id="ProtNLM"/>
    </source>
</evidence>
<dbReference type="AlphaFoldDB" id="A0A832J5A4"/>
<reference evidence="1" key="1">
    <citation type="journal article" date="2020" name="mSystems">
        <title>Genome- and Community-Level Interaction Insights into Carbon Utilization and Element Cycling Functions of Hydrothermarchaeota in Hydrothermal Sediment.</title>
        <authorList>
            <person name="Zhou Z."/>
            <person name="Liu Y."/>
            <person name="Xu W."/>
            <person name="Pan J."/>
            <person name="Luo Z.H."/>
            <person name="Li M."/>
        </authorList>
    </citation>
    <scope>NUCLEOTIDE SEQUENCE [LARGE SCALE GENOMIC DNA]</scope>
    <source>
        <strain evidence="1">HyVt-505</strain>
    </source>
</reference>
<sequence length="113" mass="12098">MKISQKMNLLQAVSVLMMAGVVVFGLSKLELIGSEINAIAKEDMPLIESLTAITVGQLEQNIAMERALRAGKVPDHGGVSVVKKMHEAFEGLNTEIIEALDKGEQLAGQGLKL</sequence>
<evidence type="ECO:0000313" key="1">
    <source>
        <dbReference type="EMBL" id="HHJ81309.1"/>
    </source>
</evidence>
<dbReference type="EMBL" id="DRNF01000423">
    <property type="protein sequence ID" value="HHJ81309.1"/>
    <property type="molecule type" value="Genomic_DNA"/>
</dbReference>
<proteinExistence type="predicted"/>
<dbReference type="Proteomes" id="UP000885832">
    <property type="component" value="Unassembled WGS sequence"/>
</dbReference>